<reference evidence="1 2" key="1">
    <citation type="submission" date="2021-01" db="EMBL/GenBank/DDBJ databases">
        <title>Sequencing the genomes of 1000 actinobacteria strains.</title>
        <authorList>
            <person name="Klenk H.-P."/>
        </authorList>
    </citation>
    <scope>NUCLEOTIDE SEQUENCE [LARGE SCALE GENOMIC DNA]</scope>
    <source>
        <strain evidence="1 2">DSM 100204</strain>
    </source>
</reference>
<gene>
    <name evidence="1" type="ORF">JOD64_000911</name>
</gene>
<comment type="caution">
    <text evidence="1">The sequence shown here is derived from an EMBL/GenBank/DDBJ whole genome shotgun (WGS) entry which is preliminary data.</text>
</comment>
<dbReference type="EMBL" id="JAFBBP010000001">
    <property type="protein sequence ID" value="MBM7489689.1"/>
    <property type="molecule type" value="Genomic_DNA"/>
</dbReference>
<sequence>MWTVEELEMICLALRAESDGRDDPEAGRRAADETLVEEIEREVAEYREWYAKHRSSESIENSVEPPDELRERLWLIGWMIYEASWQILRWARRDDVGVEINYRAGGLVGRLAEVARILPWPHFAPRSLGAIRAEALVSSKRDTPQGYNEAFLQHKEARERRDHYVENHGRAPGRELELLGLEEIFLQLVLAETGTACRTAERFIGRWLDELDKKEHERQWTVDDEEYWVEILYQQLSIAVIIGEQALDKAAEIERAYGLVKRVGRDRLALRTAFRNPGIMTARAALHLLPLTYEMQELDLEPGSDYESWEEMREATVRRFVKAYQAIEKPVLDDNGRPIPLVADHRRSVAQLRLNAAIVLPGLDLPSTLDFANLLECNPLDDDAVEAISAWLAEKDRAGKIHGNANAIGSVTMPAFLRGVAACRDERGVSGGYREWRQRWFVLDRYADEGDRRERAERALKNQ</sequence>
<name>A0ABS2LND5_9ACTN</name>
<dbReference type="RefSeq" id="WP_204941040.1">
    <property type="nucleotide sequence ID" value="NZ_JAFBBP010000001.1"/>
</dbReference>
<dbReference type="Proteomes" id="UP000764837">
    <property type="component" value="Unassembled WGS sequence"/>
</dbReference>
<organism evidence="1 2">
    <name type="scientific">Micromonospora luteifusca</name>
    <dbReference type="NCBI Taxonomy" id="709860"/>
    <lineage>
        <taxon>Bacteria</taxon>
        <taxon>Bacillati</taxon>
        <taxon>Actinomycetota</taxon>
        <taxon>Actinomycetes</taxon>
        <taxon>Micromonosporales</taxon>
        <taxon>Micromonosporaceae</taxon>
        <taxon>Micromonospora</taxon>
    </lineage>
</organism>
<protein>
    <submittedName>
        <fullName evidence="1">Uncharacterized protein</fullName>
    </submittedName>
</protein>
<evidence type="ECO:0000313" key="2">
    <source>
        <dbReference type="Proteomes" id="UP000764837"/>
    </source>
</evidence>
<evidence type="ECO:0000313" key="1">
    <source>
        <dbReference type="EMBL" id="MBM7489689.1"/>
    </source>
</evidence>
<accession>A0ABS2LND5</accession>
<proteinExistence type="predicted"/>
<keyword evidence="2" id="KW-1185">Reference proteome</keyword>